<keyword evidence="5" id="KW-0862">Zinc</keyword>
<evidence type="ECO:0000256" key="4">
    <source>
        <dbReference type="ARBA" id="ARBA00022741"/>
    </source>
</evidence>
<evidence type="ECO:0000313" key="10">
    <source>
        <dbReference type="EMBL" id="AKO61692.1"/>
    </source>
</evidence>
<dbReference type="Proteomes" id="UP000224291">
    <property type="component" value="Segment"/>
</dbReference>
<dbReference type="KEGG" id="vg:65066793"/>
<accession>A0A0H4INU5</accession>
<evidence type="ECO:0000256" key="2">
    <source>
        <dbReference type="ARBA" id="ARBA00022598"/>
    </source>
</evidence>
<dbReference type="EC" id="6.3.4.20" evidence="8"/>
<dbReference type="GO" id="GO:0016874">
    <property type="term" value="F:ligase activity"/>
    <property type="evidence" value="ECO:0007669"/>
    <property type="project" value="UniProtKB-KW"/>
</dbReference>
<evidence type="ECO:0000256" key="8">
    <source>
        <dbReference type="ARBA" id="ARBA00039149"/>
    </source>
</evidence>
<dbReference type="InterPro" id="IPR014729">
    <property type="entry name" value="Rossmann-like_a/b/a_fold"/>
</dbReference>
<protein>
    <recommendedName>
        <fullName evidence="8">7-cyano-7-deazaguanine synthase</fullName>
        <ecNumber evidence="8">6.3.4.20</ecNumber>
    </recommendedName>
</protein>
<dbReference type="InterPro" id="IPR018317">
    <property type="entry name" value="QueC"/>
</dbReference>
<reference evidence="10 11" key="1">
    <citation type="submission" date="2015-05" db="EMBL/GenBank/DDBJ databases">
        <authorList>
            <person name="Liu X."/>
            <person name="Tong Y."/>
            <person name="Huang Y."/>
            <person name="Fan H."/>
            <person name="An X."/>
            <person name="Mi Z."/>
            <person name="Zhang Z."/>
        </authorList>
    </citation>
    <scope>NUCLEOTIDE SEQUENCE [LARGE SCALE GENOMIC DNA]</scope>
</reference>
<dbReference type="PANTHER" id="PTHR42914:SF1">
    <property type="entry name" value="7-CYANO-7-DEAZAGUANINE SYNTHASE"/>
    <property type="match status" value="1"/>
</dbReference>
<keyword evidence="3" id="KW-0479">Metal-binding</keyword>
<dbReference type="Gene3D" id="3.40.50.620">
    <property type="entry name" value="HUPs"/>
    <property type="match status" value="1"/>
</dbReference>
<evidence type="ECO:0000256" key="7">
    <source>
        <dbReference type="ARBA" id="ARBA00037993"/>
    </source>
</evidence>
<comment type="pathway">
    <text evidence="1">Purine metabolism; 7-cyano-7-deazaguanine biosynthesis.</text>
</comment>
<dbReference type="EMBL" id="KR560069">
    <property type="protein sequence ID" value="AKO61692.1"/>
    <property type="molecule type" value="Genomic_DNA"/>
</dbReference>
<dbReference type="GO" id="GO:0046872">
    <property type="term" value="F:metal ion binding"/>
    <property type="evidence" value="ECO:0007669"/>
    <property type="project" value="UniProtKB-KW"/>
</dbReference>
<keyword evidence="4" id="KW-0547">Nucleotide-binding</keyword>
<comment type="catalytic activity">
    <reaction evidence="9">
        <text>7-carboxy-7-carbaguanine + NH4(+) + 2 ATP = 7-cyano-7-carbaguanine + 2 AMP + 2 diphosphate + 2 H(+)</text>
        <dbReference type="Rhea" id="RHEA:27982"/>
        <dbReference type="ChEBI" id="CHEBI:15378"/>
        <dbReference type="ChEBI" id="CHEBI:28938"/>
        <dbReference type="ChEBI" id="CHEBI:30616"/>
        <dbReference type="ChEBI" id="CHEBI:33019"/>
        <dbReference type="ChEBI" id="CHEBI:45075"/>
        <dbReference type="ChEBI" id="CHEBI:61036"/>
        <dbReference type="ChEBI" id="CHEBI:456215"/>
        <dbReference type="EC" id="6.3.4.20"/>
    </reaction>
</comment>
<evidence type="ECO:0000256" key="5">
    <source>
        <dbReference type="ARBA" id="ARBA00022833"/>
    </source>
</evidence>
<evidence type="ECO:0000256" key="9">
    <source>
        <dbReference type="ARBA" id="ARBA00047890"/>
    </source>
</evidence>
<sequence>MSKKILILYSGGLDSMMMEKLAQWTNPTAEITCVFYEHGQDSLEAEIAALPWYVKRRKLDWLDGEVKAVPKKSDPFAGAIYIPGRNLVFAVTAASQFLPDEIWMGTLFDECNEQATDKNNIFLEKTNAVLKYVLSPFGNPVVKFPFVERGWTKTDALGWLLARGVVSKEDIAKTTSCWHNDGLPCGECKQCLKRALIMDQFDIYEHHAGLHPLDPTNKFCADLIEQYEACLEPNIDEREVQRLIRSWRA</sequence>
<keyword evidence="11" id="KW-1185">Reference proteome</keyword>
<keyword evidence="6" id="KW-0067">ATP-binding</keyword>
<dbReference type="PANTHER" id="PTHR42914">
    <property type="entry name" value="7-CYANO-7-DEAZAGUANINE SYNTHASE"/>
    <property type="match status" value="1"/>
</dbReference>
<proteinExistence type="inferred from homology"/>
<evidence type="ECO:0000313" key="11">
    <source>
        <dbReference type="Proteomes" id="UP000224291"/>
    </source>
</evidence>
<dbReference type="RefSeq" id="YP_010077885.1">
    <property type="nucleotide sequence ID" value="NC_054952.1"/>
</dbReference>
<evidence type="ECO:0000256" key="6">
    <source>
        <dbReference type="ARBA" id="ARBA00022840"/>
    </source>
</evidence>
<evidence type="ECO:0000256" key="3">
    <source>
        <dbReference type="ARBA" id="ARBA00022723"/>
    </source>
</evidence>
<evidence type="ECO:0000256" key="1">
    <source>
        <dbReference type="ARBA" id="ARBA00005061"/>
    </source>
</evidence>
<dbReference type="Pfam" id="PF06508">
    <property type="entry name" value="QueC"/>
    <property type="match status" value="1"/>
</dbReference>
<organism evidence="10 11">
    <name type="scientific">Stenotrophomonas phage IME-SM1</name>
    <dbReference type="NCBI Taxonomy" id="1654717"/>
    <lineage>
        <taxon>Viruses</taxon>
        <taxon>Duplodnaviria</taxon>
        <taxon>Heunggongvirae</taxon>
        <taxon>Uroviricota</taxon>
        <taxon>Caudoviricetes</taxon>
        <taxon>Menderavirus</taxon>
        <taxon>Menderavirus IMESM1</taxon>
    </lineage>
</organism>
<dbReference type="GeneID" id="65066793"/>
<dbReference type="GO" id="GO:0005524">
    <property type="term" value="F:ATP binding"/>
    <property type="evidence" value="ECO:0007669"/>
    <property type="project" value="UniProtKB-KW"/>
</dbReference>
<keyword evidence="2" id="KW-0436">Ligase</keyword>
<dbReference type="SUPFAM" id="SSF52402">
    <property type="entry name" value="Adenine nucleotide alpha hydrolases-like"/>
    <property type="match status" value="1"/>
</dbReference>
<name>A0A0H4INU5_9CAUD</name>
<comment type="similarity">
    <text evidence="7">Belongs to the QueC family.</text>
</comment>